<proteinExistence type="predicted"/>
<sequence length="55" mass="6122">MKSGETKSIGLVVITGLIVSFVRQGIQHHWHGFASWESFFTSRFIHTVAVSVFSA</sequence>
<evidence type="ECO:0000313" key="1">
    <source>
        <dbReference type="EMBL" id="SHG06263.1"/>
    </source>
</evidence>
<dbReference type="EMBL" id="LT670818">
    <property type="protein sequence ID" value="SHG06263.1"/>
    <property type="molecule type" value="Genomic_DNA"/>
</dbReference>
<gene>
    <name evidence="1" type="ORF">SAMN05444169_0329</name>
</gene>
<evidence type="ECO:0000313" key="2">
    <source>
        <dbReference type="Proteomes" id="UP000190675"/>
    </source>
</evidence>
<accession>A0A1M5GRK1</accession>
<organism evidence="1 2">
    <name type="scientific">Bradyrhizobium erythrophlei</name>
    <dbReference type="NCBI Taxonomy" id="1437360"/>
    <lineage>
        <taxon>Bacteria</taxon>
        <taxon>Pseudomonadati</taxon>
        <taxon>Pseudomonadota</taxon>
        <taxon>Alphaproteobacteria</taxon>
        <taxon>Hyphomicrobiales</taxon>
        <taxon>Nitrobacteraceae</taxon>
        <taxon>Bradyrhizobium</taxon>
    </lineage>
</organism>
<protein>
    <submittedName>
        <fullName evidence="1">Uncharacterized protein</fullName>
    </submittedName>
</protein>
<reference evidence="1 2" key="1">
    <citation type="submission" date="2016-11" db="EMBL/GenBank/DDBJ databases">
        <authorList>
            <person name="Jaros S."/>
            <person name="Januszkiewicz K."/>
            <person name="Wedrychowicz H."/>
        </authorList>
    </citation>
    <scope>NUCLEOTIDE SEQUENCE [LARGE SCALE GENOMIC DNA]</scope>
    <source>
        <strain evidence="1 2">GAS242</strain>
    </source>
</reference>
<dbReference type="AlphaFoldDB" id="A0A1M5GRK1"/>
<name>A0A1M5GRK1_9BRAD</name>
<dbReference type="Proteomes" id="UP000190675">
    <property type="component" value="Chromosome I"/>
</dbReference>